<feature type="compositionally biased region" description="Polar residues" evidence="1">
    <location>
        <begin position="299"/>
        <end position="316"/>
    </location>
</feature>
<keyword evidence="3" id="KW-1185">Reference proteome</keyword>
<reference evidence="2 3" key="1">
    <citation type="journal article" date="2019" name="Commun. Biol.">
        <title>The bagworm genome reveals a unique fibroin gene that provides high tensile strength.</title>
        <authorList>
            <person name="Kono N."/>
            <person name="Nakamura H."/>
            <person name="Ohtoshi R."/>
            <person name="Tomita M."/>
            <person name="Numata K."/>
            <person name="Arakawa K."/>
        </authorList>
    </citation>
    <scope>NUCLEOTIDE SEQUENCE [LARGE SCALE GENOMIC DNA]</scope>
</reference>
<dbReference type="Proteomes" id="UP000299102">
    <property type="component" value="Unassembled WGS sequence"/>
</dbReference>
<proteinExistence type="predicted"/>
<organism evidence="2 3">
    <name type="scientific">Eumeta variegata</name>
    <name type="common">Bagworm moth</name>
    <name type="synonym">Eumeta japonica</name>
    <dbReference type="NCBI Taxonomy" id="151549"/>
    <lineage>
        <taxon>Eukaryota</taxon>
        <taxon>Metazoa</taxon>
        <taxon>Ecdysozoa</taxon>
        <taxon>Arthropoda</taxon>
        <taxon>Hexapoda</taxon>
        <taxon>Insecta</taxon>
        <taxon>Pterygota</taxon>
        <taxon>Neoptera</taxon>
        <taxon>Endopterygota</taxon>
        <taxon>Lepidoptera</taxon>
        <taxon>Glossata</taxon>
        <taxon>Ditrysia</taxon>
        <taxon>Tineoidea</taxon>
        <taxon>Psychidae</taxon>
        <taxon>Oiketicinae</taxon>
        <taxon>Eumeta</taxon>
    </lineage>
</organism>
<name>A0A4C1VM76_EUMVA</name>
<comment type="caution">
    <text evidence="2">The sequence shown here is derived from an EMBL/GenBank/DDBJ whole genome shotgun (WGS) entry which is preliminary data.</text>
</comment>
<protein>
    <submittedName>
        <fullName evidence="2">Uncharacterized protein</fullName>
    </submittedName>
</protein>
<dbReference type="OrthoDB" id="6926004at2759"/>
<evidence type="ECO:0000313" key="3">
    <source>
        <dbReference type="Proteomes" id="UP000299102"/>
    </source>
</evidence>
<feature type="region of interest" description="Disordered" evidence="1">
    <location>
        <begin position="1"/>
        <end position="20"/>
    </location>
</feature>
<evidence type="ECO:0000313" key="2">
    <source>
        <dbReference type="EMBL" id="GBP40238.1"/>
    </source>
</evidence>
<gene>
    <name evidence="2" type="ORF">EVAR_37639_1</name>
</gene>
<dbReference type="AlphaFoldDB" id="A0A4C1VM76"/>
<accession>A0A4C1VM76</accession>
<dbReference type="EMBL" id="BGZK01000378">
    <property type="protein sequence ID" value="GBP40238.1"/>
    <property type="molecule type" value="Genomic_DNA"/>
</dbReference>
<feature type="region of interest" description="Disordered" evidence="1">
    <location>
        <begin position="294"/>
        <end position="316"/>
    </location>
</feature>
<sequence>MLEDEGKDDKESKEGSAAPGEQWSCCYRPDVCFSVLRLLKMTMAQGAFSSSNANCGGEEGMVAVVRGLPDATVAVTLLDSLLPNSTREKPNNCHCKQVSDIDCRNSGLNCSHHPGGNYNLSAGVARATDFNKPGTACKSSETDPVPLKPVCVRHSGAQASDGRYVSTYQVDHCGTTPTSPQQFLTEFPPQRLEPETVTYIKSTYPARNSWNGDLKHGTNFITNTYRQNLVTPEQVRSRSCRTHQIEPFARSLRQYPRFTAERSTAILERLMSYTRNKNHLRNVNAPNNKEKYKLKREPSTSLPNLENNGRNPSKNIQTYTRTINQSQEHTEDTGREVYAVEREVRSYVVHKDSHFNTTFDHMRCDEKRGPVGLDQGIFSRDMDVRHLADVTKCIRERIRYFCGEDAQPVETNNIECGPSSFALTDFADNSSLVLTINSSPGAVPHVVPVTLLIFIPVRHTVSTQVPFSTSVPVPALDGAPLSLGTFDSNSAAGGYDQSE</sequence>
<evidence type="ECO:0000256" key="1">
    <source>
        <dbReference type="SAM" id="MobiDB-lite"/>
    </source>
</evidence>